<organism evidence="3 5">
    <name type="scientific">Chryseobacterium indoltheticum</name>
    <dbReference type="NCBI Taxonomy" id="254"/>
    <lineage>
        <taxon>Bacteria</taxon>
        <taxon>Pseudomonadati</taxon>
        <taxon>Bacteroidota</taxon>
        <taxon>Flavobacteriia</taxon>
        <taxon>Flavobacteriales</taxon>
        <taxon>Weeksellaceae</taxon>
        <taxon>Chryseobacterium group</taxon>
        <taxon>Chryseobacterium</taxon>
    </lineage>
</organism>
<dbReference type="EMBL" id="UFVS01000002">
    <property type="protein sequence ID" value="SUY53758.1"/>
    <property type="molecule type" value="Genomic_DNA"/>
</dbReference>
<sequence length="378" mass="45212">MILFAKKNTPFLLYCFFLVVIFFYVVVKLHGKATLPVHEWTMSDWLVNYEDGGFKRRGVTGTSFFAVQDLFGIQLPFQVFTIQIIFYTLIFFSYFKLVIVKKIDWNILVLLCSPLCFMYFPINLSYSGKREIVLFALSAYFAFGKMTVLKERIFLVLFCAGLFIHEMFYFFLPFFIAIHFFKTGEKKYTFWMLFLVLSTIIMGIMLFFGKEINCGKSVEIIRKRGVAFGTNNIFIYNFWEGIELIKKEITSYSLFVLELVIEVSMFLYYVFLFYRNKFYTLLKFIIASFIWVMPLYFLGIDWYRWNHIYSMLLLIVVITILPNNESRDKVSFNRNVFIKKLLVINILFFVFFFIHMQYDARGLSLQNVMEYYFLKLYS</sequence>
<gene>
    <name evidence="3" type="ORF">NCTC13560_03700</name>
    <name evidence="2" type="ORF">SAMN05421682_10577</name>
</gene>
<dbReference type="Proteomes" id="UP000185725">
    <property type="component" value="Unassembled WGS sequence"/>
</dbReference>
<dbReference type="OrthoDB" id="1245705at2"/>
<feature type="transmembrane region" description="Helical" evidence="1">
    <location>
        <begin position="303"/>
        <end position="321"/>
    </location>
</feature>
<protein>
    <recommendedName>
        <fullName evidence="6">EpsG family protein</fullName>
    </recommendedName>
</protein>
<evidence type="ECO:0008006" key="6">
    <source>
        <dbReference type="Google" id="ProtNLM"/>
    </source>
</evidence>
<keyword evidence="1" id="KW-1133">Transmembrane helix</keyword>
<feature type="transmembrane region" description="Helical" evidence="1">
    <location>
        <begin position="75"/>
        <end position="95"/>
    </location>
</feature>
<evidence type="ECO:0000313" key="4">
    <source>
        <dbReference type="Proteomes" id="UP000185725"/>
    </source>
</evidence>
<dbReference type="Proteomes" id="UP000255231">
    <property type="component" value="Unassembled WGS sequence"/>
</dbReference>
<name>A0A381JSS6_9FLAO</name>
<dbReference type="KEGG" id="cil:EG358_18585"/>
<proteinExistence type="predicted"/>
<evidence type="ECO:0000313" key="2">
    <source>
        <dbReference type="EMBL" id="SIQ45341.1"/>
    </source>
</evidence>
<evidence type="ECO:0000256" key="1">
    <source>
        <dbReference type="SAM" id="Phobius"/>
    </source>
</evidence>
<evidence type="ECO:0000313" key="3">
    <source>
        <dbReference type="EMBL" id="SUY53758.1"/>
    </source>
</evidence>
<feature type="transmembrane region" description="Helical" evidence="1">
    <location>
        <begin position="155"/>
        <end position="176"/>
    </location>
</feature>
<feature type="transmembrane region" description="Helical" evidence="1">
    <location>
        <begin position="221"/>
        <end position="239"/>
    </location>
</feature>
<keyword evidence="1" id="KW-0472">Membrane</keyword>
<dbReference type="AlphaFoldDB" id="A0A381JSS6"/>
<accession>A0A381JSS6</accession>
<reference evidence="3 5" key="2">
    <citation type="submission" date="2018-06" db="EMBL/GenBank/DDBJ databases">
        <authorList>
            <consortium name="Pathogen Informatics"/>
            <person name="Doyle S."/>
        </authorList>
    </citation>
    <scope>NUCLEOTIDE SEQUENCE [LARGE SCALE GENOMIC DNA]</scope>
    <source>
        <strain evidence="3 5">NCTC13560</strain>
    </source>
</reference>
<keyword evidence="4" id="KW-1185">Reference proteome</keyword>
<feature type="transmembrane region" description="Helical" evidence="1">
    <location>
        <begin position="278"/>
        <end position="297"/>
    </location>
</feature>
<feature type="transmembrane region" description="Helical" evidence="1">
    <location>
        <begin position="12"/>
        <end position="31"/>
    </location>
</feature>
<feature type="transmembrane region" description="Helical" evidence="1">
    <location>
        <begin position="251"/>
        <end position="271"/>
    </location>
</feature>
<dbReference type="RefSeq" id="WP_076560131.1">
    <property type="nucleotide sequence ID" value="NZ_CP033929.1"/>
</dbReference>
<feature type="transmembrane region" description="Helical" evidence="1">
    <location>
        <begin position="341"/>
        <end position="358"/>
    </location>
</feature>
<dbReference type="GeneID" id="303675711"/>
<keyword evidence="1" id="KW-0812">Transmembrane</keyword>
<feature type="transmembrane region" description="Helical" evidence="1">
    <location>
        <begin position="188"/>
        <end position="209"/>
    </location>
</feature>
<evidence type="ECO:0000313" key="5">
    <source>
        <dbReference type="Proteomes" id="UP000255231"/>
    </source>
</evidence>
<reference evidence="2 4" key="1">
    <citation type="submission" date="2017-01" db="EMBL/GenBank/DDBJ databases">
        <authorList>
            <person name="Varghese N."/>
            <person name="Submissions S."/>
        </authorList>
    </citation>
    <scope>NUCLEOTIDE SEQUENCE [LARGE SCALE GENOMIC DNA]</scope>
    <source>
        <strain evidence="2 4">ATCC 27950</strain>
    </source>
</reference>
<feature type="transmembrane region" description="Helical" evidence="1">
    <location>
        <begin position="132"/>
        <end position="148"/>
    </location>
</feature>
<dbReference type="EMBL" id="FTMF01000005">
    <property type="protein sequence ID" value="SIQ45341.1"/>
    <property type="molecule type" value="Genomic_DNA"/>
</dbReference>
<feature type="transmembrane region" description="Helical" evidence="1">
    <location>
        <begin position="107"/>
        <end position="126"/>
    </location>
</feature>